<reference evidence="10" key="1">
    <citation type="journal article" date="2019" name="Int. J. Syst. Evol. Microbiol.">
        <title>The Global Catalogue of Microorganisms (GCM) 10K type strain sequencing project: providing services to taxonomists for standard genome sequencing and annotation.</title>
        <authorList>
            <consortium name="The Broad Institute Genomics Platform"/>
            <consortium name="The Broad Institute Genome Sequencing Center for Infectious Disease"/>
            <person name="Wu L."/>
            <person name="Ma J."/>
        </authorList>
    </citation>
    <scope>NUCLEOTIDE SEQUENCE [LARGE SCALE GENOMIC DNA]</scope>
    <source>
        <strain evidence="10">CGMCC 1.12923</strain>
    </source>
</reference>
<gene>
    <name evidence="9" type="primary">narK1</name>
    <name evidence="9" type="ORF">GCM10011357_37570</name>
</gene>
<feature type="transmembrane region" description="Helical" evidence="7">
    <location>
        <begin position="214"/>
        <end position="234"/>
    </location>
</feature>
<dbReference type="SUPFAM" id="SSF103473">
    <property type="entry name" value="MFS general substrate transporter"/>
    <property type="match status" value="1"/>
</dbReference>
<evidence type="ECO:0000313" key="9">
    <source>
        <dbReference type="EMBL" id="GGD79049.1"/>
    </source>
</evidence>
<dbReference type="RefSeq" id="WP_099036543.1">
    <property type="nucleotide sequence ID" value="NZ_BMGJ01000023.1"/>
</dbReference>
<dbReference type="PANTHER" id="PTHR23515">
    <property type="entry name" value="HIGH-AFFINITY NITRATE TRANSPORTER 2.3"/>
    <property type="match status" value="1"/>
</dbReference>
<keyword evidence="5" id="KW-0534">Nitrate assimilation</keyword>
<dbReference type="InterPro" id="IPR020846">
    <property type="entry name" value="MFS_dom"/>
</dbReference>
<evidence type="ECO:0000256" key="3">
    <source>
        <dbReference type="ARBA" id="ARBA00022692"/>
    </source>
</evidence>
<evidence type="ECO:0000256" key="4">
    <source>
        <dbReference type="ARBA" id="ARBA00022989"/>
    </source>
</evidence>
<keyword evidence="10" id="KW-1185">Reference proteome</keyword>
<feature type="transmembrane region" description="Helical" evidence="7">
    <location>
        <begin position="77"/>
        <end position="95"/>
    </location>
</feature>
<feature type="transmembrane region" description="Helical" evidence="7">
    <location>
        <begin position="312"/>
        <end position="331"/>
    </location>
</feature>
<keyword evidence="4 7" id="KW-1133">Transmembrane helix</keyword>
<comment type="caution">
    <text evidence="9">The sequence shown here is derived from an EMBL/GenBank/DDBJ whole genome shotgun (WGS) entry which is preliminary data.</text>
</comment>
<dbReference type="InterPro" id="IPR044772">
    <property type="entry name" value="NO3_transporter"/>
</dbReference>
<feature type="transmembrane region" description="Helical" evidence="7">
    <location>
        <begin position="274"/>
        <end position="292"/>
    </location>
</feature>
<dbReference type="InterPro" id="IPR036259">
    <property type="entry name" value="MFS_trans_sf"/>
</dbReference>
<evidence type="ECO:0000313" key="10">
    <source>
        <dbReference type="Proteomes" id="UP000614272"/>
    </source>
</evidence>
<dbReference type="InterPro" id="IPR011701">
    <property type="entry name" value="MFS"/>
</dbReference>
<evidence type="ECO:0000256" key="2">
    <source>
        <dbReference type="ARBA" id="ARBA00008432"/>
    </source>
</evidence>
<feature type="transmembrane region" description="Helical" evidence="7">
    <location>
        <begin position="378"/>
        <end position="401"/>
    </location>
</feature>
<dbReference type="Proteomes" id="UP000614272">
    <property type="component" value="Unassembled WGS sequence"/>
</dbReference>
<feature type="transmembrane region" description="Helical" evidence="7">
    <location>
        <begin position="352"/>
        <end position="372"/>
    </location>
</feature>
<evidence type="ECO:0000256" key="5">
    <source>
        <dbReference type="ARBA" id="ARBA00023063"/>
    </source>
</evidence>
<keyword evidence="3 7" id="KW-0812">Transmembrane</keyword>
<feature type="transmembrane region" description="Helical" evidence="7">
    <location>
        <begin position="246"/>
        <end position="267"/>
    </location>
</feature>
<comment type="similarity">
    <text evidence="2">Belongs to the major facilitator superfamily. Nitrate/nitrite porter (TC 2.A.1.8) family.</text>
</comment>
<evidence type="ECO:0000256" key="7">
    <source>
        <dbReference type="SAM" id="Phobius"/>
    </source>
</evidence>
<dbReference type="EMBL" id="BMGJ01000023">
    <property type="protein sequence ID" value="GGD79049.1"/>
    <property type="molecule type" value="Genomic_DNA"/>
</dbReference>
<accession>A0ABQ1RV38</accession>
<feature type="transmembrane region" description="Helical" evidence="7">
    <location>
        <begin position="101"/>
        <end position="123"/>
    </location>
</feature>
<feature type="domain" description="Major facilitator superfamily (MFS) profile" evidence="8">
    <location>
        <begin position="8"/>
        <end position="405"/>
    </location>
</feature>
<feature type="transmembrane region" description="Helical" evidence="7">
    <location>
        <begin position="161"/>
        <end position="182"/>
    </location>
</feature>
<protein>
    <submittedName>
        <fullName evidence="9">Nitrite extrusion protein 1</fullName>
    </submittedName>
</protein>
<feature type="transmembrane region" description="Helical" evidence="7">
    <location>
        <begin position="12"/>
        <end position="32"/>
    </location>
</feature>
<proteinExistence type="inferred from homology"/>
<dbReference type="PROSITE" id="PS50850">
    <property type="entry name" value="MFS"/>
    <property type="match status" value="1"/>
</dbReference>
<comment type="subcellular location">
    <subcellularLocation>
        <location evidence="1">Membrane</location>
        <topology evidence="1">Multi-pass membrane protein</topology>
    </subcellularLocation>
</comment>
<dbReference type="Pfam" id="PF07690">
    <property type="entry name" value="MFS_1"/>
    <property type="match status" value="2"/>
</dbReference>
<organism evidence="9 10">
    <name type="scientific">Lacimicrobium alkaliphilum</name>
    <dbReference type="NCBI Taxonomy" id="1526571"/>
    <lineage>
        <taxon>Bacteria</taxon>
        <taxon>Pseudomonadati</taxon>
        <taxon>Pseudomonadota</taxon>
        <taxon>Gammaproteobacteria</taxon>
        <taxon>Alteromonadales</taxon>
        <taxon>Alteromonadaceae</taxon>
        <taxon>Lacimicrobium</taxon>
    </lineage>
</organism>
<keyword evidence="6 7" id="KW-0472">Membrane</keyword>
<evidence type="ECO:0000256" key="6">
    <source>
        <dbReference type="ARBA" id="ARBA00023136"/>
    </source>
</evidence>
<feature type="transmembrane region" description="Helical" evidence="7">
    <location>
        <begin position="44"/>
        <end position="65"/>
    </location>
</feature>
<name>A0ABQ1RV38_9ALTE</name>
<evidence type="ECO:0000259" key="8">
    <source>
        <dbReference type="PROSITE" id="PS50850"/>
    </source>
</evidence>
<dbReference type="Gene3D" id="1.20.1250.20">
    <property type="entry name" value="MFS general substrate transporter like domains"/>
    <property type="match status" value="2"/>
</dbReference>
<feature type="transmembrane region" description="Helical" evidence="7">
    <location>
        <begin position="135"/>
        <end position="155"/>
    </location>
</feature>
<sequence>MQAYSTTSVRALILATLVFAANFSVWTLYAALTEPLQQSLGLSLTELGILLSAPMLTGALLRVPAGIWVQKYSAKSLLLWQMLLLIPPLLLLPQAKTFEHYLLLGLWLGVAGSAFTLGIKYVADFFPSNQQGTALGLFGAGNAGAAINLILLPILDERWHWQLTGWIYTAGILLTCLLFWLLGPRQPIIPSATARTDNGFFPLLGQLRIWRLGLYYYFVFGSFLALLMWLPHYYVHAYDLSIKQAMAFTLLFVAGSSLVRSVGGWFADRYGGRVVSWSVFWICLVCLFFLSYPPTTMTIHGTSKDVTLHIGINIWWFTALLFVMGIAQGFGRASVYKLVNDYYPQQMGTAGGLIGAMGALGGCTLPILFGFLVDWTGFYSVTFMLLYGVSAACMIAMYLAIQTERLQQRWQYEREHNFLDQD</sequence>
<evidence type="ECO:0000256" key="1">
    <source>
        <dbReference type="ARBA" id="ARBA00004141"/>
    </source>
</evidence>